<dbReference type="KEGG" id="vg:40116878"/>
<evidence type="ECO:0000313" key="1">
    <source>
        <dbReference type="EMBL" id="ANM47303.1"/>
    </source>
</evidence>
<protein>
    <submittedName>
        <fullName evidence="1">Uncharacterized protein</fullName>
    </submittedName>
</protein>
<sequence>MLNRVKPFTQTTRPRICGDDVRANLTANRELVEAGIDCSPGERKAYLVVAEALRRSELCFDTAESRLYDMPDGIVLAVAPRESSRWTHSYVLDEECASHLKLP</sequence>
<gene>
    <name evidence="1" type="ORF">phiYY_sL1</name>
</gene>
<accession>A0A1W2KDR4</accession>
<proteinExistence type="predicted"/>
<dbReference type="Proteomes" id="UP000240302">
    <property type="component" value="Genome"/>
</dbReference>
<evidence type="ECO:0000313" key="2">
    <source>
        <dbReference type="Proteomes" id="UP000240302"/>
    </source>
</evidence>
<keyword evidence="2" id="KW-1185">Reference proteome</keyword>
<dbReference type="GeneID" id="40116878"/>
<dbReference type="RefSeq" id="YP_009618379.1">
    <property type="nucleotide sequence ID" value="NC_042071.1"/>
</dbReference>
<name>A0A1W2KDR4_9VIRU</name>
<dbReference type="EMBL" id="KX074201">
    <property type="protein sequence ID" value="ANM47303.1"/>
    <property type="molecule type" value="Genomic_RNA"/>
</dbReference>
<reference evidence="1 2" key="1">
    <citation type="journal article" date="2016" name="Sci. Rep.">
        <title>Characterization of the first double-stranded RNA bacteriophage infecting Pseudomonas aeruginosa.</title>
        <authorList>
            <person name="Yang Y."/>
            <person name="Lu S."/>
            <person name="Shen W."/>
            <person name="Zhao X."/>
            <person name="Shen M."/>
            <person name="Tan Y."/>
            <person name="Li G."/>
            <person name="Li M."/>
            <person name="Wang J."/>
            <person name="Hu F."/>
            <person name="Le S."/>
        </authorList>
    </citation>
    <scope>NUCLEOTIDE SEQUENCE [LARGE SCALE GENOMIC DNA]</scope>
</reference>
<organism evidence="1 2">
    <name type="scientific">Pseudomonas phage phiYY</name>
    <dbReference type="NCBI Taxonomy" id="1852644"/>
    <lineage>
        <taxon>Viruses</taxon>
        <taxon>Riboviria</taxon>
        <taxon>Orthornavirae</taxon>
        <taxon>Duplornaviricota</taxon>
        <taxon>Vidaverviricetes</taxon>
        <taxon>Mindivirales</taxon>
        <taxon>Cystoviridae</taxon>
        <taxon>Gammacystovirus</taxon>
        <taxon>Gammacystovirus phiYY</taxon>
        <taxon>Cystovirus phiYY</taxon>
    </lineage>
</organism>